<gene>
    <name evidence="1" type="ORF">AABB24_025494</name>
</gene>
<dbReference type="EMBL" id="JBJKTR010000015">
    <property type="protein sequence ID" value="KAL3340962.1"/>
    <property type="molecule type" value="Genomic_DNA"/>
</dbReference>
<accession>A0ABD2SC77</accession>
<evidence type="ECO:0000313" key="2">
    <source>
        <dbReference type="Proteomes" id="UP001627284"/>
    </source>
</evidence>
<feature type="non-terminal residue" evidence="1">
    <location>
        <position position="101"/>
    </location>
</feature>
<comment type="caution">
    <text evidence="1">The sequence shown here is derived from an EMBL/GenBank/DDBJ whole genome shotgun (WGS) entry which is preliminary data.</text>
</comment>
<name>A0ABD2SC77_9SOLN</name>
<evidence type="ECO:0000313" key="1">
    <source>
        <dbReference type="EMBL" id="KAL3340962.1"/>
    </source>
</evidence>
<proteinExistence type="predicted"/>
<organism evidence="1 2">
    <name type="scientific">Solanum stoloniferum</name>
    <dbReference type="NCBI Taxonomy" id="62892"/>
    <lineage>
        <taxon>Eukaryota</taxon>
        <taxon>Viridiplantae</taxon>
        <taxon>Streptophyta</taxon>
        <taxon>Embryophyta</taxon>
        <taxon>Tracheophyta</taxon>
        <taxon>Spermatophyta</taxon>
        <taxon>Magnoliopsida</taxon>
        <taxon>eudicotyledons</taxon>
        <taxon>Gunneridae</taxon>
        <taxon>Pentapetalae</taxon>
        <taxon>asterids</taxon>
        <taxon>lamiids</taxon>
        <taxon>Solanales</taxon>
        <taxon>Solanaceae</taxon>
        <taxon>Solanoideae</taxon>
        <taxon>Solaneae</taxon>
        <taxon>Solanum</taxon>
    </lineage>
</organism>
<keyword evidence="2" id="KW-1185">Reference proteome</keyword>
<dbReference type="AlphaFoldDB" id="A0ABD2SC77"/>
<reference evidence="1 2" key="1">
    <citation type="submission" date="2024-05" db="EMBL/GenBank/DDBJ databases">
        <title>De novo assembly of an allotetraploid wild potato.</title>
        <authorList>
            <person name="Hosaka A.J."/>
        </authorList>
    </citation>
    <scope>NUCLEOTIDE SEQUENCE [LARGE SCALE GENOMIC DNA]</scope>
    <source>
        <tissue evidence="1">Young leaves</tissue>
    </source>
</reference>
<protein>
    <submittedName>
        <fullName evidence="1">Uncharacterized protein</fullName>
    </submittedName>
</protein>
<sequence>MRLYVGVALSIQNNLITFAIGITLRPARSTPDAEMTEEEEEEMKVSGIREKMKEFDFMAYFYQTFNRTEALRWRSPKYSEQFNHFCYWHYVETCPKYSRFL</sequence>
<dbReference type="Proteomes" id="UP001627284">
    <property type="component" value="Unassembled WGS sequence"/>
</dbReference>